<dbReference type="Pfam" id="PF10354">
    <property type="entry name" value="BMT5-like"/>
    <property type="match status" value="1"/>
</dbReference>
<dbReference type="PANTHER" id="PTHR11538">
    <property type="entry name" value="PHENYLALANYL-TRNA SYNTHETASE"/>
    <property type="match status" value="1"/>
</dbReference>
<dbReference type="GO" id="GO:0070475">
    <property type="term" value="P:rRNA base methylation"/>
    <property type="evidence" value="ECO:0007669"/>
    <property type="project" value="InterPro"/>
</dbReference>
<gene>
    <name evidence="2" type="ORF">PAHAL_2G305400</name>
</gene>
<proteinExistence type="predicted"/>
<dbReference type="PANTHER" id="PTHR11538:SF96">
    <property type="entry name" value="25S RRNA (URIDINE-N(3))-METHYLTRANSFERASE BMT5-LIKE DOMAIN-CONTAINING PROTEIN"/>
    <property type="match status" value="1"/>
</dbReference>
<dbReference type="Proteomes" id="UP000243499">
    <property type="component" value="Chromosome 2"/>
</dbReference>
<accession>A0A2T8KQY9</accession>
<evidence type="ECO:0000313" key="2">
    <source>
        <dbReference type="EMBL" id="PVH64576.1"/>
    </source>
</evidence>
<dbReference type="GO" id="GO:0005737">
    <property type="term" value="C:cytoplasm"/>
    <property type="evidence" value="ECO:0007669"/>
    <property type="project" value="TreeGrafter"/>
</dbReference>
<reference evidence="2" key="1">
    <citation type="submission" date="2018-04" db="EMBL/GenBank/DDBJ databases">
        <title>WGS assembly of Panicum hallii.</title>
        <authorList>
            <person name="Lovell J."/>
            <person name="Jenkins J."/>
            <person name="Lowry D."/>
            <person name="Mamidi S."/>
            <person name="Sreedasyam A."/>
            <person name="Weng X."/>
            <person name="Barry K."/>
            <person name="Bonette J."/>
            <person name="Campitelli B."/>
            <person name="Daum C."/>
            <person name="Gordon S."/>
            <person name="Gould B."/>
            <person name="Lipzen A."/>
            <person name="Macqueen A."/>
            <person name="Palacio-Mejia J."/>
            <person name="Plott C."/>
            <person name="Shakirov E."/>
            <person name="Shu S."/>
            <person name="Yoshinaga Y."/>
            <person name="Zane M."/>
            <person name="Rokhsar D."/>
            <person name="Grimwood J."/>
            <person name="Schmutz J."/>
            <person name="Juenger T."/>
        </authorList>
    </citation>
    <scope>NUCLEOTIDE SEQUENCE [LARGE SCALE GENOMIC DNA]</scope>
    <source>
        <strain evidence="2">FIL2</strain>
    </source>
</reference>
<organism evidence="2">
    <name type="scientific">Panicum hallii</name>
    <dbReference type="NCBI Taxonomy" id="206008"/>
    <lineage>
        <taxon>Eukaryota</taxon>
        <taxon>Viridiplantae</taxon>
        <taxon>Streptophyta</taxon>
        <taxon>Embryophyta</taxon>
        <taxon>Tracheophyta</taxon>
        <taxon>Spermatophyta</taxon>
        <taxon>Magnoliopsida</taxon>
        <taxon>Liliopsida</taxon>
        <taxon>Poales</taxon>
        <taxon>Poaceae</taxon>
        <taxon>PACMAD clade</taxon>
        <taxon>Panicoideae</taxon>
        <taxon>Panicodae</taxon>
        <taxon>Paniceae</taxon>
        <taxon>Panicinae</taxon>
        <taxon>Panicum</taxon>
        <taxon>Panicum sect. Panicum</taxon>
    </lineage>
</organism>
<dbReference type="Gramene" id="PVH64576">
    <property type="protein sequence ID" value="PVH64576"/>
    <property type="gene ID" value="PAHAL_2G305400"/>
</dbReference>
<protein>
    <recommendedName>
        <fullName evidence="1">25S rRNA (uridine-N(3))-methyltransferase BMT5-like domain-containing protein</fullName>
    </recommendedName>
</protein>
<feature type="domain" description="25S rRNA (uridine-N(3))-methyltransferase BMT5-like" evidence="1">
    <location>
        <begin position="82"/>
        <end position="224"/>
    </location>
</feature>
<dbReference type="AlphaFoldDB" id="A0A2T8KQY9"/>
<evidence type="ECO:0000259" key="1">
    <source>
        <dbReference type="Pfam" id="PF10354"/>
    </source>
</evidence>
<dbReference type="EMBL" id="CM008047">
    <property type="protein sequence ID" value="PVH64576.1"/>
    <property type="molecule type" value="Genomic_DNA"/>
</dbReference>
<name>A0A2T8KQY9_9POAL</name>
<dbReference type="GO" id="GO:0070042">
    <property type="term" value="F:rRNA (uridine-N3-)-methyltransferase activity"/>
    <property type="evidence" value="ECO:0007669"/>
    <property type="project" value="InterPro"/>
</dbReference>
<dbReference type="FunFam" id="3.40.50.150:FF:000440">
    <property type="entry name" value="Os09g0479300 protein"/>
    <property type="match status" value="1"/>
</dbReference>
<sequence length="455" mass="51676">MQFKRYQYLTRRLVLVDAGHGGAGGEVPLEVAGNEVLPPVEGVPVAVTARGEEKKEKKKVKQKEKGEGVKWLGHYSSAQDILLVGDGDFSSLALATAFGSGANLVATSLDTYEDLKDKYSKAESNLTELKRLGATLLHGVDKKKMKLHPDLKNRRFDRIIFNLPHAGFKGKEDDLYMINSHRELVWGFFNNALHLLWPYCEIHISHKTGGAYDRWELEDLASEVYYPGYNQKRGDSARCDEAFDLGTCFTFKFWIRDYRKKLNENMTSSISFLGTMTQATERGPFHLFPPDEAWPRQHLPPPLTAVHMPIALEPYGVAQRQYPDFRLNFDAKVRDPYIHQQGNTQPMIRTPKPSLRALPDPGGTSPPPMSRIPCPDLLAPEEPWYRHKPTADAPGGPLLLARGLQREREMQGQVMPAATSLSHLALLERQQSYREFVRKERLRRVVALYHKFVIF</sequence>
<dbReference type="InterPro" id="IPR019446">
    <property type="entry name" value="BMT5-like"/>
</dbReference>